<dbReference type="Gene3D" id="3.90.226.10">
    <property type="entry name" value="2-enoyl-CoA Hydratase, Chain A, domain 1"/>
    <property type="match status" value="1"/>
</dbReference>
<dbReference type="Proteomes" id="UP000003452">
    <property type="component" value="Unassembled WGS sequence"/>
</dbReference>
<reference evidence="1 2" key="1">
    <citation type="submission" date="2008-08" db="EMBL/GenBank/DDBJ databases">
        <title>Draft genome sequence of Bacteroides plebeius (DSM 17135).</title>
        <authorList>
            <person name="Sudarsanam P."/>
            <person name="Ley R."/>
            <person name="Guruge J."/>
            <person name="Turnbaugh P.J."/>
            <person name="Mahowald M."/>
            <person name="Liep D."/>
            <person name="Gordon J."/>
        </authorList>
    </citation>
    <scope>NUCLEOTIDE SEQUENCE [LARGE SCALE GENOMIC DNA]</scope>
    <source>
        <strain evidence="2">DSM 17135 / JCM 12973 / M2</strain>
    </source>
</reference>
<sequence>MQCRKNAQRNGVKIDKVVEPSAEEVMRGMDVQLQAAIDYLQGVNI</sequence>
<proteinExistence type="predicted"/>
<evidence type="ECO:0000313" key="1">
    <source>
        <dbReference type="EMBL" id="EDY96661.1"/>
    </source>
</evidence>
<dbReference type="EMBL" id="ABQC02000012">
    <property type="protein sequence ID" value="EDY96661.1"/>
    <property type="molecule type" value="Genomic_DNA"/>
</dbReference>
<name>B5CWL4_PHOPM</name>
<dbReference type="HOGENOM" id="CLU_3196280_0_0_10"/>
<evidence type="ECO:0000313" key="2">
    <source>
        <dbReference type="Proteomes" id="UP000003452"/>
    </source>
</evidence>
<gene>
    <name evidence="1" type="ORF">BACPLE_01104</name>
</gene>
<comment type="caution">
    <text evidence="1">The sequence shown here is derived from an EMBL/GenBank/DDBJ whole genome shotgun (WGS) entry which is preliminary data.</text>
</comment>
<accession>B5CWL4</accession>
<protein>
    <submittedName>
        <fullName evidence="1">Uncharacterized protein</fullName>
    </submittedName>
</protein>
<reference evidence="1 2" key="2">
    <citation type="submission" date="2008-08" db="EMBL/GenBank/DDBJ databases">
        <authorList>
            <person name="Fulton L."/>
            <person name="Clifton S."/>
            <person name="Fulton B."/>
            <person name="Xu J."/>
            <person name="Minx P."/>
            <person name="Pepin K.H."/>
            <person name="Johnson M."/>
            <person name="Thiruvilangam P."/>
            <person name="Bhonagiri V."/>
            <person name="Nash W.E."/>
            <person name="Mardis E.R."/>
            <person name="Wilson R.K."/>
        </authorList>
    </citation>
    <scope>NUCLEOTIDE SEQUENCE [LARGE SCALE GENOMIC DNA]</scope>
    <source>
        <strain evidence="2">DSM 17135 / JCM 12973 / M2</strain>
    </source>
</reference>
<organism evidence="1 2">
    <name type="scientific">Phocaeicola plebeius (strain DSM 17135 / JCM 12973 / CCUG 54634 / M2)</name>
    <name type="common">Bacteroides plebeius</name>
    <dbReference type="NCBI Taxonomy" id="484018"/>
    <lineage>
        <taxon>Bacteria</taxon>
        <taxon>Pseudomonadati</taxon>
        <taxon>Bacteroidota</taxon>
        <taxon>Bacteroidia</taxon>
        <taxon>Bacteroidales</taxon>
        <taxon>Bacteroidaceae</taxon>
        <taxon>Phocaeicola</taxon>
    </lineage>
</organism>
<dbReference type="AlphaFoldDB" id="B5CWL4"/>